<organism evidence="1 2">
    <name type="scientific">Moheibacter stercoris</name>
    <dbReference type="NCBI Taxonomy" id="1628251"/>
    <lineage>
        <taxon>Bacteria</taxon>
        <taxon>Pseudomonadati</taxon>
        <taxon>Bacteroidota</taxon>
        <taxon>Flavobacteriia</taxon>
        <taxon>Flavobacteriales</taxon>
        <taxon>Weeksellaceae</taxon>
        <taxon>Moheibacter</taxon>
    </lineage>
</organism>
<protein>
    <recommendedName>
        <fullName evidence="3">POTRA domain-containing protein, ShlB-type</fullName>
    </recommendedName>
</protein>
<name>A0ABV2LT10_9FLAO</name>
<evidence type="ECO:0008006" key="3">
    <source>
        <dbReference type="Google" id="ProtNLM"/>
    </source>
</evidence>
<keyword evidence="2" id="KW-1185">Reference proteome</keyword>
<evidence type="ECO:0000313" key="1">
    <source>
        <dbReference type="EMBL" id="MET3731713.1"/>
    </source>
</evidence>
<sequence>MLITNHLMLTKLSVILFIVFSNVIYSQNYVFKANCYIGDEIHTERIDMLMYQLGTDLEFVQKKFLHFQPSYF</sequence>
<accession>A0ABV2LT10</accession>
<reference evidence="1 2" key="1">
    <citation type="submission" date="2024-06" db="EMBL/GenBank/DDBJ databases">
        <title>Genomic Encyclopedia of Type Strains, Phase IV (KMG-IV): sequencing the most valuable type-strain genomes for metagenomic binning, comparative biology and taxonomic classification.</title>
        <authorList>
            <person name="Goeker M."/>
        </authorList>
    </citation>
    <scope>NUCLEOTIDE SEQUENCE [LARGE SCALE GENOMIC DNA]</scope>
    <source>
        <strain evidence="1 2">DSM 29388</strain>
    </source>
</reference>
<dbReference type="EMBL" id="JBEPMO010000005">
    <property type="protein sequence ID" value="MET3731713.1"/>
    <property type="molecule type" value="Genomic_DNA"/>
</dbReference>
<dbReference type="Proteomes" id="UP001549146">
    <property type="component" value="Unassembled WGS sequence"/>
</dbReference>
<gene>
    <name evidence="1" type="ORF">ABID46_001287</name>
</gene>
<comment type="caution">
    <text evidence="1">The sequence shown here is derived from an EMBL/GenBank/DDBJ whole genome shotgun (WGS) entry which is preliminary data.</text>
</comment>
<proteinExistence type="predicted"/>
<evidence type="ECO:0000313" key="2">
    <source>
        <dbReference type="Proteomes" id="UP001549146"/>
    </source>
</evidence>